<name>A0A2A2GBC4_9BACT</name>
<dbReference type="AlphaFoldDB" id="A0A2A2GBC4"/>
<dbReference type="Pfam" id="PF00501">
    <property type="entry name" value="AMP-binding"/>
    <property type="match status" value="1"/>
</dbReference>
<keyword evidence="6" id="KW-1185">Reference proteome</keyword>
<dbReference type="OrthoDB" id="9778383at2"/>
<evidence type="ECO:0000313" key="6">
    <source>
        <dbReference type="Proteomes" id="UP000218831"/>
    </source>
</evidence>
<evidence type="ECO:0000259" key="3">
    <source>
        <dbReference type="Pfam" id="PF00501"/>
    </source>
</evidence>
<dbReference type="PANTHER" id="PTHR43201:SF5">
    <property type="entry name" value="MEDIUM-CHAIN ACYL-COA LIGASE ACSF2, MITOCHONDRIAL"/>
    <property type="match status" value="1"/>
</dbReference>
<dbReference type="InterPro" id="IPR020845">
    <property type="entry name" value="AMP-binding_CS"/>
</dbReference>
<comment type="caution">
    <text evidence="5">The sequence shown here is derived from an EMBL/GenBank/DDBJ whole genome shotgun (WGS) entry which is preliminary data.</text>
</comment>
<protein>
    <submittedName>
        <fullName evidence="5">AMP-dependent synthetase</fullName>
    </submittedName>
</protein>
<dbReference type="InterPro" id="IPR042099">
    <property type="entry name" value="ANL_N_sf"/>
</dbReference>
<feature type="domain" description="AMP-binding enzyme C-terminal" evidence="4">
    <location>
        <begin position="405"/>
        <end position="475"/>
    </location>
</feature>
<dbReference type="GO" id="GO:0031956">
    <property type="term" value="F:medium-chain fatty acid-CoA ligase activity"/>
    <property type="evidence" value="ECO:0007669"/>
    <property type="project" value="TreeGrafter"/>
</dbReference>
<dbReference type="GO" id="GO:0006631">
    <property type="term" value="P:fatty acid metabolic process"/>
    <property type="evidence" value="ECO:0007669"/>
    <property type="project" value="TreeGrafter"/>
</dbReference>
<dbReference type="Proteomes" id="UP000218831">
    <property type="component" value="Unassembled WGS sequence"/>
</dbReference>
<sequence>MNYNNWLKKRERYTPQKEAVIDTVGGKRYTYRELNQKANRLAGYLQQECGLEAGDRLAVVSKNNIEYLILFFACAKVGTVMVPLNYRLPQSGLNELLDDADPHLIVCSDEFSFVEEGAAKAISFSLITKVLDDSQPDPELYEADAEDIAMILYTSGTTGKSKGAMISWQQIHWNSINTEISLELTGQDCAFVNTPFYHTGGWHVLLTPLIHHGGKLVLQPEFDAAECNELIEEEAITILFGIPTMLRMMMEEPNFDEVDVSSVRFAICGGESCPIPTINRYKEKGIPIRQGYGLTEAGPNCYSLPAGDAIRKKGSVGFPNFHIGVKIVDDDNEEVPQGEVGELLMKGPHVFAGYWKNPEATEEAIDNGWVHTGDLFRCDEDGYYYMVGRKKEMYISGGENVYPVQVEKVIYEHDAVAQVAVIGVPDEQWGETGCAFVVINDGFSMTKEELRSYCRKHLAGYQTPKHIFFRDSLPVGDSNKIQKRDLEEEFKKLSNE</sequence>
<dbReference type="SUPFAM" id="SSF56801">
    <property type="entry name" value="Acetyl-CoA synthetase-like"/>
    <property type="match status" value="1"/>
</dbReference>
<evidence type="ECO:0000256" key="2">
    <source>
        <dbReference type="ARBA" id="ARBA00022598"/>
    </source>
</evidence>
<dbReference type="Pfam" id="PF13193">
    <property type="entry name" value="AMP-binding_C"/>
    <property type="match status" value="1"/>
</dbReference>
<dbReference type="RefSeq" id="WP_095606280.1">
    <property type="nucleotide sequence ID" value="NZ_NSKE01000005.1"/>
</dbReference>
<dbReference type="InterPro" id="IPR025110">
    <property type="entry name" value="AMP-bd_C"/>
</dbReference>
<dbReference type="EMBL" id="NSKE01000005">
    <property type="protein sequence ID" value="PAU94149.1"/>
    <property type="molecule type" value="Genomic_DNA"/>
</dbReference>
<evidence type="ECO:0000259" key="4">
    <source>
        <dbReference type="Pfam" id="PF13193"/>
    </source>
</evidence>
<dbReference type="InterPro" id="IPR000873">
    <property type="entry name" value="AMP-dep_synth/lig_dom"/>
</dbReference>
<accession>A0A2A2GBC4</accession>
<evidence type="ECO:0000256" key="1">
    <source>
        <dbReference type="ARBA" id="ARBA00006432"/>
    </source>
</evidence>
<evidence type="ECO:0000313" key="5">
    <source>
        <dbReference type="EMBL" id="PAU94149.1"/>
    </source>
</evidence>
<organism evidence="5 6">
    <name type="scientific">Fodinibius salipaludis</name>
    <dbReference type="NCBI Taxonomy" id="2032627"/>
    <lineage>
        <taxon>Bacteria</taxon>
        <taxon>Pseudomonadati</taxon>
        <taxon>Balneolota</taxon>
        <taxon>Balneolia</taxon>
        <taxon>Balneolales</taxon>
        <taxon>Balneolaceae</taxon>
        <taxon>Fodinibius</taxon>
    </lineage>
</organism>
<reference evidence="5 6" key="1">
    <citation type="submission" date="2017-08" db="EMBL/GenBank/DDBJ databases">
        <title>Aliifodinibius alkalisoli sp. nov., isolated from saline alkaline soil.</title>
        <authorList>
            <person name="Liu D."/>
            <person name="Zhang G."/>
        </authorList>
    </citation>
    <scope>NUCLEOTIDE SEQUENCE [LARGE SCALE GENOMIC DNA]</scope>
    <source>
        <strain evidence="5 6">WN023</strain>
    </source>
</reference>
<keyword evidence="2" id="KW-0436">Ligase</keyword>
<dbReference type="PROSITE" id="PS00455">
    <property type="entry name" value="AMP_BINDING"/>
    <property type="match status" value="1"/>
</dbReference>
<comment type="similarity">
    <text evidence="1">Belongs to the ATP-dependent AMP-binding enzyme family.</text>
</comment>
<dbReference type="PANTHER" id="PTHR43201">
    <property type="entry name" value="ACYL-COA SYNTHETASE"/>
    <property type="match status" value="1"/>
</dbReference>
<dbReference type="FunFam" id="3.30.300.30:FF:000008">
    <property type="entry name" value="2,3-dihydroxybenzoate-AMP ligase"/>
    <property type="match status" value="1"/>
</dbReference>
<feature type="domain" description="AMP-dependent synthetase/ligase" evidence="3">
    <location>
        <begin position="10"/>
        <end position="355"/>
    </location>
</feature>
<dbReference type="InterPro" id="IPR045851">
    <property type="entry name" value="AMP-bd_C_sf"/>
</dbReference>
<proteinExistence type="inferred from homology"/>
<dbReference type="Gene3D" id="3.40.50.12780">
    <property type="entry name" value="N-terminal domain of ligase-like"/>
    <property type="match status" value="1"/>
</dbReference>
<dbReference type="CDD" id="cd17631">
    <property type="entry name" value="FACL_FadD13-like"/>
    <property type="match status" value="1"/>
</dbReference>
<dbReference type="Gene3D" id="3.30.300.30">
    <property type="match status" value="1"/>
</dbReference>
<gene>
    <name evidence="5" type="ORF">CK503_08015</name>
</gene>